<organism evidence="2 3">
    <name type="scientific">Sanguibacter gelidistatuariae</name>
    <dbReference type="NCBI Taxonomy" id="1814289"/>
    <lineage>
        <taxon>Bacteria</taxon>
        <taxon>Bacillati</taxon>
        <taxon>Actinomycetota</taxon>
        <taxon>Actinomycetes</taxon>
        <taxon>Micrococcales</taxon>
        <taxon>Sanguibacteraceae</taxon>
        <taxon>Sanguibacter</taxon>
    </lineage>
</organism>
<keyword evidence="1" id="KW-0732">Signal</keyword>
<dbReference type="STRING" id="1814289.SAMN05216410_1728"/>
<proteinExistence type="predicted"/>
<dbReference type="Proteomes" id="UP000199039">
    <property type="component" value="Unassembled WGS sequence"/>
</dbReference>
<keyword evidence="3" id="KW-1185">Reference proteome</keyword>
<dbReference type="EMBL" id="FMYH01000002">
    <property type="protein sequence ID" value="SDC36430.1"/>
    <property type="molecule type" value="Genomic_DNA"/>
</dbReference>
<dbReference type="RefSeq" id="WP_139185765.1">
    <property type="nucleotide sequence ID" value="NZ_FMYH01000002.1"/>
</dbReference>
<gene>
    <name evidence="2" type="ORF">SAMN05216410_1728</name>
</gene>
<dbReference type="OrthoDB" id="3403621at2"/>
<sequence length="332" mass="35398">MRASPRSRPAATGGPAVALVAVALVLTACSSADTPGTPAIATSTEHRGPLLEYLAPTMSDEQTAADDAVYQEDVASCMAEAGFDYIPFVAPPFVVAPVSDAGTLDWVARHGYRLSGGAMGTPEAQAWAAAEANIPDYVDPNAAPHAQLSPGTRAAYDLALDGPENRNQVTIDVNGSPLPSPTWTKEDGCSSWAIEQADRRTRDDLSEFTDLLERMDAAWQTLDSQPQIIDLTAEWAHCMADAGHAYTSPEDAWASVYAVIHGDPGAGGNLYATSEELKAFEITVALADYDCQASLNWDAMRNTVRDEVEAQFLADNKAEIDEYIAAVESMLE</sequence>
<protein>
    <submittedName>
        <fullName evidence="2">Uncharacterized protein</fullName>
    </submittedName>
</protein>
<accession>A0A1G6KZC7</accession>
<reference evidence="2 3" key="1">
    <citation type="submission" date="2016-09" db="EMBL/GenBank/DDBJ databases">
        <authorList>
            <person name="Capua I."/>
            <person name="De Benedictis P."/>
            <person name="Joannis T."/>
            <person name="Lombin L.H."/>
            <person name="Cattoli G."/>
        </authorList>
    </citation>
    <scope>NUCLEOTIDE SEQUENCE [LARGE SCALE GENOMIC DNA]</scope>
    <source>
        <strain evidence="2 3">ISLP-3</strain>
    </source>
</reference>
<feature type="signal peptide" evidence="1">
    <location>
        <begin position="1"/>
        <end position="32"/>
    </location>
</feature>
<dbReference type="PROSITE" id="PS51257">
    <property type="entry name" value="PROKAR_LIPOPROTEIN"/>
    <property type="match status" value="1"/>
</dbReference>
<evidence type="ECO:0000313" key="3">
    <source>
        <dbReference type="Proteomes" id="UP000199039"/>
    </source>
</evidence>
<dbReference type="AlphaFoldDB" id="A0A1G6KZC7"/>
<evidence type="ECO:0000313" key="2">
    <source>
        <dbReference type="EMBL" id="SDC36430.1"/>
    </source>
</evidence>
<feature type="chain" id="PRO_5039564222" evidence="1">
    <location>
        <begin position="33"/>
        <end position="332"/>
    </location>
</feature>
<name>A0A1G6KZC7_9MICO</name>
<evidence type="ECO:0000256" key="1">
    <source>
        <dbReference type="SAM" id="SignalP"/>
    </source>
</evidence>